<accession>A0A975BGU3</accession>
<proteinExistence type="predicted"/>
<gene>
    <name evidence="1" type="ORF">dnm_009580</name>
</gene>
<evidence type="ECO:0000313" key="1">
    <source>
        <dbReference type="EMBL" id="QTA84954.1"/>
    </source>
</evidence>
<name>A0A975BGU3_9BACT</name>
<dbReference type="AlphaFoldDB" id="A0A975BGU3"/>
<dbReference type="KEGG" id="dmm:dnm_009580"/>
<sequence length="38" mass="4444">MNRDEKVYKFSPSILPPLAKKAFINRNLSISENFCKFP</sequence>
<reference evidence="1" key="1">
    <citation type="journal article" date="2021" name="Microb. Physiol.">
        <title>Proteogenomic Insights into the Physiology of Marine, Sulfate-Reducing, Filamentous Desulfonema limicola and Desulfonema magnum.</title>
        <authorList>
            <person name="Schnaars V."/>
            <person name="Wohlbrand L."/>
            <person name="Scheve S."/>
            <person name="Hinrichs C."/>
            <person name="Reinhardt R."/>
            <person name="Rabus R."/>
        </authorList>
    </citation>
    <scope>NUCLEOTIDE SEQUENCE</scope>
    <source>
        <strain evidence="1">4be13</strain>
    </source>
</reference>
<keyword evidence="2" id="KW-1185">Reference proteome</keyword>
<evidence type="ECO:0000313" key="2">
    <source>
        <dbReference type="Proteomes" id="UP000663722"/>
    </source>
</evidence>
<protein>
    <submittedName>
        <fullName evidence="1">Uncharacterized protein</fullName>
    </submittedName>
</protein>
<dbReference type="Proteomes" id="UP000663722">
    <property type="component" value="Chromosome"/>
</dbReference>
<dbReference type="EMBL" id="CP061800">
    <property type="protein sequence ID" value="QTA84954.1"/>
    <property type="molecule type" value="Genomic_DNA"/>
</dbReference>
<organism evidence="1 2">
    <name type="scientific">Desulfonema magnum</name>
    <dbReference type="NCBI Taxonomy" id="45655"/>
    <lineage>
        <taxon>Bacteria</taxon>
        <taxon>Pseudomonadati</taxon>
        <taxon>Thermodesulfobacteriota</taxon>
        <taxon>Desulfobacteria</taxon>
        <taxon>Desulfobacterales</taxon>
        <taxon>Desulfococcaceae</taxon>
        <taxon>Desulfonema</taxon>
    </lineage>
</organism>